<keyword evidence="3" id="KW-1185">Reference proteome</keyword>
<evidence type="ECO:0000313" key="2">
    <source>
        <dbReference type="EMBL" id="PSS22126.1"/>
    </source>
</evidence>
<dbReference type="AlphaFoldDB" id="A0A2T3B5V4"/>
<dbReference type="InParanoid" id="A0A2T3B5V4"/>
<dbReference type="SUPFAM" id="SSF56672">
    <property type="entry name" value="DNA/RNA polymerases"/>
    <property type="match status" value="1"/>
</dbReference>
<protein>
    <submittedName>
        <fullName evidence="2">Uncharacterized protein</fullName>
    </submittedName>
</protein>
<feature type="transmembrane region" description="Helical" evidence="1">
    <location>
        <begin position="35"/>
        <end position="52"/>
    </location>
</feature>
<dbReference type="GeneID" id="36578270"/>
<evidence type="ECO:0000256" key="1">
    <source>
        <dbReference type="SAM" id="Phobius"/>
    </source>
</evidence>
<reference evidence="2 3" key="1">
    <citation type="journal article" date="2018" name="New Phytol.">
        <title>Comparative genomics and transcriptomics depict ericoid mycorrhizal fungi as versatile saprotrophs and plant mutualists.</title>
        <authorList>
            <person name="Martino E."/>
            <person name="Morin E."/>
            <person name="Grelet G.A."/>
            <person name="Kuo A."/>
            <person name="Kohler A."/>
            <person name="Daghino S."/>
            <person name="Barry K.W."/>
            <person name="Cichocki N."/>
            <person name="Clum A."/>
            <person name="Dockter R.B."/>
            <person name="Hainaut M."/>
            <person name="Kuo R.C."/>
            <person name="LaButti K."/>
            <person name="Lindahl B.D."/>
            <person name="Lindquist E.A."/>
            <person name="Lipzen A."/>
            <person name="Khouja H.R."/>
            <person name="Magnuson J."/>
            <person name="Murat C."/>
            <person name="Ohm R.A."/>
            <person name="Singer S.W."/>
            <person name="Spatafora J.W."/>
            <person name="Wang M."/>
            <person name="Veneault-Fourrey C."/>
            <person name="Henrissat B."/>
            <person name="Grigoriev I.V."/>
            <person name="Martin F.M."/>
            <person name="Perotto S."/>
        </authorList>
    </citation>
    <scope>NUCLEOTIDE SEQUENCE [LARGE SCALE GENOMIC DNA]</scope>
    <source>
        <strain evidence="2 3">ATCC 22711</strain>
    </source>
</reference>
<keyword evidence="1" id="KW-0812">Transmembrane</keyword>
<name>A0A2T3B5V4_AMORE</name>
<keyword evidence="1" id="KW-1133">Transmembrane helix</keyword>
<organism evidence="2 3">
    <name type="scientific">Amorphotheca resinae ATCC 22711</name>
    <dbReference type="NCBI Taxonomy" id="857342"/>
    <lineage>
        <taxon>Eukaryota</taxon>
        <taxon>Fungi</taxon>
        <taxon>Dikarya</taxon>
        <taxon>Ascomycota</taxon>
        <taxon>Pezizomycotina</taxon>
        <taxon>Leotiomycetes</taxon>
        <taxon>Helotiales</taxon>
        <taxon>Amorphothecaceae</taxon>
        <taxon>Amorphotheca</taxon>
    </lineage>
</organism>
<accession>A0A2T3B5V4</accession>
<gene>
    <name evidence="2" type="ORF">M430DRAFT_99489</name>
</gene>
<dbReference type="RefSeq" id="XP_024722281.1">
    <property type="nucleotide sequence ID" value="XM_024870189.1"/>
</dbReference>
<dbReference type="EMBL" id="KZ679009">
    <property type="protein sequence ID" value="PSS22126.1"/>
    <property type="molecule type" value="Genomic_DNA"/>
</dbReference>
<feature type="transmembrane region" description="Helical" evidence="1">
    <location>
        <begin position="6"/>
        <end position="28"/>
    </location>
</feature>
<keyword evidence="1" id="KW-0472">Membrane</keyword>
<dbReference type="InterPro" id="IPR043502">
    <property type="entry name" value="DNA/RNA_pol_sf"/>
</dbReference>
<proteinExistence type="predicted"/>
<evidence type="ECO:0000313" key="3">
    <source>
        <dbReference type="Proteomes" id="UP000241818"/>
    </source>
</evidence>
<dbReference type="Proteomes" id="UP000241818">
    <property type="component" value="Unassembled WGS sequence"/>
</dbReference>
<feature type="non-terminal residue" evidence="2">
    <location>
        <position position="1"/>
    </location>
</feature>
<sequence length="58" mass="7153">YSYFKYYVMPFRLVNVLATFYVILLPFINKVLENLVNNIYIVYLNNILIYFINKEEYI</sequence>